<dbReference type="GO" id="GO:0019478">
    <property type="term" value="P:D-amino acid catabolic process"/>
    <property type="evidence" value="ECO:0007669"/>
    <property type="project" value="TreeGrafter"/>
</dbReference>
<gene>
    <name evidence="10" type="primary">LOC106173247</name>
</gene>
<feature type="binding site" evidence="7">
    <location>
        <position position="374"/>
    </location>
    <ligand>
        <name>D-dopa</name>
        <dbReference type="ChEBI" id="CHEBI:149689"/>
    </ligand>
</feature>
<name>A0A1S3JH76_LINAN</name>
<evidence type="ECO:0000256" key="4">
    <source>
        <dbReference type="ARBA" id="ARBA00022630"/>
    </source>
</evidence>
<evidence type="ECO:0000256" key="2">
    <source>
        <dbReference type="ARBA" id="ARBA00004253"/>
    </source>
</evidence>
<comment type="subcellular location">
    <subcellularLocation>
        <location evidence="2">Peroxisome matrix</location>
    </subcellularLocation>
</comment>
<evidence type="ECO:0000256" key="6">
    <source>
        <dbReference type="ARBA" id="ARBA00023002"/>
    </source>
</evidence>
<dbReference type="AlphaFoldDB" id="A0A1S3JH76"/>
<dbReference type="SUPFAM" id="SSF51971">
    <property type="entry name" value="Nucleotide-binding domain"/>
    <property type="match status" value="1"/>
</dbReference>
<dbReference type="Pfam" id="PF01266">
    <property type="entry name" value="DAO"/>
    <property type="match status" value="1"/>
</dbReference>
<comment type="cofactor">
    <cofactor evidence="1 7">
        <name>FAD</name>
        <dbReference type="ChEBI" id="CHEBI:57692"/>
    </cofactor>
</comment>
<dbReference type="GO" id="GO:0005782">
    <property type="term" value="C:peroxisomal matrix"/>
    <property type="evidence" value="ECO:0007669"/>
    <property type="project" value="UniProtKB-SubCell"/>
</dbReference>
<dbReference type="Proteomes" id="UP000085678">
    <property type="component" value="Unplaced"/>
</dbReference>
<dbReference type="Gene3D" id="3.40.50.720">
    <property type="entry name" value="NAD(P)-binding Rossmann-like Domain"/>
    <property type="match status" value="1"/>
</dbReference>
<evidence type="ECO:0000259" key="8">
    <source>
        <dbReference type="Pfam" id="PF01266"/>
    </source>
</evidence>
<dbReference type="OrthoDB" id="2015447at2759"/>
<evidence type="ECO:0000256" key="5">
    <source>
        <dbReference type="ARBA" id="ARBA00022827"/>
    </source>
</evidence>
<evidence type="ECO:0000256" key="1">
    <source>
        <dbReference type="ARBA" id="ARBA00001974"/>
    </source>
</evidence>
<dbReference type="PANTHER" id="PTHR11530">
    <property type="entry name" value="D-AMINO ACID OXIDASE"/>
    <property type="match status" value="1"/>
</dbReference>
<keyword evidence="4" id="KW-0285">Flavoprotein</keyword>
<keyword evidence="9" id="KW-1185">Reference proteome</keyword>
<dbReference type="RefSeq" id="XP_013409752.1">
    <property type="nucleotide sequence ID" value="XM_013554298.2"/>
</dbReference>
<dbReference type="GO" id="GO:0003884">
    <property type="term" value="F:D-amino-acid oxidase activity"/>
    <property type="evidence" value="ECO:0007669"/>
    <property type="project" value="InterPro"/>
</dbReference>
<dbReference type="GO" id="GO:0071949">
    <property type="term" value="F:FAD binding"/>
    <property type="evidence" value="ECO:0007669"/>
    <property type="project" value="InterPro"/>
</dbReference>
<proteinExistence type="inferred from homology"/>
<feature type="domain" description="FAD dependent oxidoreductase" evidence="8">
    <location>
        <begin position="70"/>
        <end position="390"/>
    </location>
</feature>
<dbReference type="InterPro" id="IPR006076">
    <property type="entry name" value="FAD-dep_OxRdtase"/>
</dbReference>
<dbReference type="STRING" id="7574.A0A1S3JH76"/>
<accession>A0A1S3JH76</accession>
<comment type="similarity">
    <text evidence="3">Belongs to the DAMOX/DASOX family.</text>
</comment>
<dbReference type="GeneID" id="106173247"/>
<feature type="binding site" evidence="7">
    <location>
        <position position="288"/>
    </location>
    <ligand>
        <name>D-dopa</name>
        <dbReference type="ChEBI" id="CHEBI:149689"/>
    </ligand>
</feature>
<feature type="binding site" evidence="7">
    <location>
        <begin position="108"/>
        <end position="109"/>
    </location>
    <ligand>
        <name>FAD</name>
        <dbReference type="ChEBI" id="CHEBI:57692"/>
    </ligand>
</feature>
<feature type="binding site" evidence="7">
    <location>
        <begin position="373"/>
        <end position="378"/>
    </location>
    <ligand>
        <name>FAD</name>
        <dbReference type="ChEBI" id="CHEBI:57692"/>
    </ligand>
</feature>
<dbReference type="InParanoid" id="A0A1S3JH76"/>
<evidence type="ECO:0000256" key="3">
    <source>
        <dbReference type="ARBA" id="ARBA00006730"/>
    </source>
</evidence>
<dbReference type="KEGG" id="lak:106173247"/>
<dbReference type="Gene3D" id="3.30.9.10">
    <property type="entry name" value="D-Amino Acid Oxidase, subunit A, domain 2"/>
    <property type="match status" value="1"/>
</dbReference>
<keyword evidence="6" id="KW-0560">Oxidoreductase</keyword>
<feature type="binding site" evidence="7">
    <location>
        <position position="343"/>
    </location>
    <ligand>
        <name>D-dopa</name>
        <dbReference type="ChEBI" id="CHEBI:149689"/>
    </ligand>
</feature>
<dbReference type="PIRSF" id="PIRSF000189">
    <property type="entry name" value="D-aa_oxidase"/>
    <property type="match status" value="1"/>
</dbReference>
<keyword evidence="5 7" id="KW-0274">FAD</keyword>
<evidence type="ECO:0000313" key="10">
    <source>
        <dbReference type="RefSeq" id="XP_013409752.1"/>
    </source>
</evidence>
<dbReference type="InterPro" id="IPR023209">
    <property type="entry name" value="DAO"/>
</dbReference>
<protein>
    <submittedName>
        <fullName evidence="10">D-aspartate oxidase isoform X1</fullName>
    </submittedName>
</protein>
<dbReference type="SUPFAM" id="SSF54373">
    <property type="entry name" value="FAD-linked reductases, C-terminal domain"/>
    <property type="match status" value="1"/>
</dbReference>
<dbReference type="PANTHER" id="PTHR11530:SF11">
    <property type="entry name" value="D-ASPARTATE OXIDASE"/>
    <property type="match status" value="1"/>
</dbReference>
<feature type="binding site" evidence="7">
    <location>
        <position position="246"/>
    </location>
    <ligand>
        <name>FAD</name>
        <dbReference type="ChEBI" id="CHEBI:57692"/>
    </ligand>
</feature>
<evidence type="ECO:0000256" key="7">
    <source>
        <dbReference type="PIRSR" id="PIRSR000189-1"/>
    </source>
</evidence>
<organism evidence="9 10">
    <name type="scientific">Lingula anatina</name>
    <name type="common">Brachiopod</name>
    <name type="synonym">Lingula unguis</name>
    <dbReference type="NCBI Taxonomy" id="7574"/>
    <lineage>
        <taxon>Eukaryota</taxon>
        <taxon>Metazoa</taxon>
        <taxon>Spiralia</taxon>
        <taxon>Lophotrochozoa</taxon>
        <taxon>Brachiopoda</taxon>
        <taxon>Linguliformea</taxon>
        <taxon>Lingulata</taxon>
        <taxon>Lingulida</taxon>
        <taxon>Linguloidea</taxon>
        <taxon>Lingulidae</taxon>
        <taxon>Lingula</taxon>
    </lineage>
</organism>
<sequence>MNVLIAGNNEYKCKMLPNMTSAVLPRFGKHYRKTWTDTPISLSKTFPHRNGVLKTFPEVLSYRMEKKINVAVIGGGVVGLSTALCIAESVPSSVGVTLISEKFSPETTSDGSGGFWEPHVLGNTPLHLQRQWSDSTFYHLLDLLRGESAGEIGVGLLSGFFWMDDYREDPYWSKTVFGFRHLSPQELSFYPKAKHGWFYTTIKVETSMYLRWLLKRFESRNGKVLKKKIKTLEELAYDFDVAVICTGLGARELVGDADVVPVRGQLIKAHAPWLKHFVVHCTKTSFNYMLPGLNEVKLGGTHQTGDWNTDVDLQDGKFIFKSCCELNPSLKHAEIKGQWAGLRPSRSAGIRLEKEEKVFDGKLLKIVYNYGHGGGGITTHWGCAKEAAKLVANSIGGTSVVSKL</sequence>
<evidence type="ECO:0000313" key="9">
    <source>
        <dbReference type="Proteomes" id="UP000085678"/>
    </source>
</evidence>
<reference evidence="10" key="1">
    <citation type="submission" date="2025-08" db="UniProtKB">
        <authorList>
            <consortium name="RefSeq"/>
        </authorList>
    </citation>
    <scope>IDENTIFICATION</scope>
    <source>
        <tissue evidence="10">Gonads</tissue>
    </source>
</reference>